<dbReference type="EMBL" id="JAJNEC010000008">
    <property type="protein sequence ID" value="MCD2426023.1"/>
    <property type="molecule type" value="Genomic_DNA"/>
</dbReference>
<accession>A0ABS8Q080</accession>
<comment type="caution">
    <text evidence="1">The sequence shown here is derived from an EMBL/GenBank/DDBJ whole genome shotgun (WGS) entry which is preliminary data.</text>
</comment>
<reference evidence="1 2" key="1">
    <citation type="submission" date="2021-11" db="EMBL/GenBank/DDBJ databases">
        <title>Genomic of Niabella pedocola.</title>
        <authorList>
            <person name="Wu T."/>
        </authorList>
    </citation>
    <scope>NUCLEOTIDE SEQUENCE [LARGE SCALE GENOMIC DNA]</scope>
    <source>
        <strain evidence="1 2">JCM 31011</strain>
    </source>
</reference>
<dbReference type="RefSeq" id="WP_231008613.1">
    <property type="nucleotide sequence ID" value="NZ_JAJNEC010000008.1"/>
</dbReference>
<evidence type="ECO:0000313" key="2">
    <source>
        <dbReference type="Proteomes" id="UP001199816"/>
    </source>
</evidence>
<gene>
    <name evidence="1" type="ORF">LQ567_24780</name>
</gene>
<proteinExistence type="predicted"/>
<evidence type="ECO:0000313" key="1">
    <source>
        <dbReference type="EMBL" id="MCD2426023.1"/>
    </source>
</evidence>
<sequence length="138" mass="15370">MRLLLLIIPVIPVGPLFAQSSGGALLNIRLRPIQTLVIHKTAKQEAAFPDADKRREPAVTGNVTAFSTAGHRVTVKTDNPVGNANEFEEGVLYNNYRKPETPIPVFNKKNQAHNDYYSRNLNARSTSCKHILYTVTTR</sequence>
<dbReference type="Proteomes" id="UP001199816">
    <property type="component" value="Unassembled WGS sequence"/>
</dbReference>
<keyword evidence="2" id="KW-1185">Reference proteome</keyword>
<protein>
    <submittedName>
        <fullName evidence="1">Uncharacterized protein</fullName>
    </submittedName>
</protein>
<organism evidence="1 2">
    <name type="scientific">Niabella pedocola</name>
    <dbReference type="NCBI Taxonomy" id="1752077"/>
    <lineage>
        <taxon>Bacteria</taxon>
        <taxon>Pseudomonadati</taxon>
        <taxon>Bacteroidota</taxon>
        <taxon>Chitinophagia</taxon>
        <taxon>Chitinophagales</taxon>
        <taxon>Chitinophagaceae</taxon>
        <taxon>Niabella</taxon>
    </lineage>
</organism>
<name>A0ABS8Q080_9BACT</name>